<evidence type="ECO:0000313" key="1">
    <source>
        <dbReference type="EMBL" id="EDU49687.1"/>
    </source>
</evidence>
<dbReference type="AlphaFoldDB" id="B2W9V9"/>
<evidence type="ECO:0000313" key="2">
    <source>
        <dbReference type="Proteomes" id="UP000001471"/>
    </source>
</evidence>
<dbReference type="InParanoid" id="B2W9V9"/>
<reference evidence="2" key="1">
    <citation type="journal article" date="2013" name="G3 (Bethesda)">
        <title>Comparative genomics of a plant-pathogenic fungus, Pyrenophora tritici-repentis, reveals transduplication and the impact of repeat elements on pathogenicity and population divergence.</title>
        <authorList>
            <person name="Manning V.A."/>
            <person name="Pandelova I."/>
            <person name="Dhillon B."/>
            <person name="Wilhelm L.J."/>
            <person name="Goodwin S.B."/>
            <person name="Berlin A.M."/>
            <person name="Figueroa M."/>
            <person name="Freitag M."/>
            <person name="Hane J.K."/>
            <person name="Henrissat B."/>
            <person name="Holman W.H."/>
            <person name="Kodira C.D."/>
            <person name="Martin J."/>
            <person name="Oliver R.P."/>
            <person name="Robbertse B."/>
            <person name="Schackwitz W."/>
            <person name="Schwartz D.C."/>
            <person name="Spatafora J.W."/>
            <person name="Turgeon B.G."/>
            <person name="Yandava C."/>
            <person name="Young S."/>
            <person name="Zhou S."/>
            <person name="Zeng Q."/>
            <person name="Grigoriev I.V."/>
            <person name="Ma L.-J."/>
            <person name="Ciuffetti L.M."/>
        </authorList>
    </citation>
    <scope>NUCLEOTIDE SEQUENCE [LARGE SCALE GENOMIC DNA]</scope>
    <source>
        <strain evidence="2">Pt-1C-BFP</strain>
    </source>
</reference>
<gene>
    <name evidence="1" type="ORF">PTRG_06767</name>
</gene>
<accession>B2W9V9</accession>
<dbReference type="HOGENOM" id="CLU_2513773_0_0_1"/>
<sequence length="85" mass="9752">MTLTRTSLYQRASAQRVYQEFPKSIGHSFKRQTSITIPLLLRVYQFAISYQADGLYSAVEIQLVVKGVLGAHKHLLDGVRHVFFR</sequence>
<dbReference type="Proteomes" id="UP000001471">
    <property type="component" value="Unassembled WGS sequence"/>
</dbReference>
<proteinExistence type="predicted"/>
<dbReference type="EMBL" id="DS231620">
    <property type="protein sequence ID" value="EDU49687.1"/>
    <property type="molecule type" value="Genomic_DNA"/>
</dbReference>
<name>B2W9V9_PYRTR</name>
<organism evidence="1 2">
    <name type="scientific">Pyrenophora tritici-repentis (strain Pt-1C-BFP)</name>
    <name type="common">Wheat tan spot fungus</name>
    <name type="synonym">Drechslera tritici-repentis</name>
    <dbReference type="NCBI Taxonomy" id="426418"/>
    <lineage>
        <taxon>Eukaryota</taxon>
        <taxon>Fungi</taxon>
        <taxon>Dikarya</taxon>
        <taxon>Ascomycota</taxon>
        <taxon>Pezizomycotina</taxon>
        <taxon>Dothideomycetes</taxon>
        <taxon>Pleosporomycetidae</taxon>
        <taxon>Pleosporales</taxon>
        <taxon>Pleosporineae</taxon>
        <taxon>Pleosporaceae</taxon>
        <taxon>Pyrenophora</taxon>
    </lineage>
</organism>
<protein>
    <submittedName>
        <fullName evidence="1">Uncharacterized protein</fullName>
    </submittedName>
</protein>